<evidence type="ECO:0008006" key="4">
    <source>
        <dbReference type="Google" id="ProtNLM"/>
    </source>
</evidence>
<dbReference type="Proteomes" id="UP000503840">
    <property type="component" value="Unassembled WGS sequence"/>
</dbReference>
<evidence type="ECO:0000313" key="3">
    <source>
        <dbReference type="Proteomes" id="UP000503840"/>
    </source>
</evidence>
<dbReference type="InterPro" id="IPR018445">
    <property type="entry name" value="Put_Phosphate_transp_reg"/>
</dbReference>
<accession>A0A7J0BI34</accession>
<dbReference type="Pfam" id="PF01865">
    <property type="entry name" value="PhoU_div"/>
    <property type="match status" value="1"/>
</dbReference>
<dbReference type="Gene3D" id="1.20.58.220">
    <property type="entry name" value="Phosphate transport system protein phou homolog 2, domain 2"/>
    <property type="match status" value="1"/>
</dbReference>
<reference evidence="2 3" key="1">
    <citation type="submission" date="2020-05" db="EMBL/GenBank/DDBJ databases">
        <title>Draft genome sequence of Desulfovibrio sp. strain HN2T.</title>
        <authorList>
            <person name="Ueno A."/>
            <person name="Tamazawa S."/>
            <person name="Tamamura S."/>
            <person name="Murakami T."/>
            <person name="Kiyama T."/>
            <person name="Inomata H."/>
            <person name="Amano Y."/>
            <person name="Miyakawa K."/>
            <person name="Tamaki H."/>
            <person name="Naganuma T."/>
            <person name="Kaneko K."/>
        </authorList>
    </citation>
    <scope>NUCLEOTIDE SEQUENCE [LARGE SCALE GENOMIC DNA]</scope>
    <source>
        <strain evidence="2 3">HN2</strain>
    </source>
</reference>
<evidence type="ECO:0000313" key="2">
    <source>
        <dbReference type="EMBL" id="GFM33228.1"/>
    </source>
</evidence>
<dbReference type="PANTHER" id="PTHR36536">
    <property type="entry name" value="UPF0111 PROTEIN HI_1603"/>
    <property type="match status" value="1"/>
</dbReference>
<gene>
    <name evidence="2" type="ORF">DSM101010T_15930</name>
</gene>
<dbReference type="InterPro" id="IPR002727">
    <property type="entry name" value="DUF47"/>
</dbReference>
<comment type="similarity">
    <text evidence="1">Belongs to the UPF0111 family.</text>
</comment>
<organism evidence="2 3">
    <name type="scientific">Desulfovibrio subterraneus</name>
    <dbReference type="NCBI Taxonomy" id="2718620"/>
    <lineage>
        <taxon>Bacteria</taxon>
        <taxon>Pseudomonadati</taxon>
        <taxon>Thermodesulfobacteriota</taxon>
        <taxon>Desulfovibrionia</taxon>
        <taxon>Desulfovibrionales</taxon>
        <taxon>Desulfovibrionaceae</taxon>
        <taxon>Desulfovibrio</taxon>
    </lineage>
</organism>
<evidence type="ECO:0000256" key="1">
    <source>
        <dbReference type="ARBA" id="ARBA00008591"/>
    </source>
</evidence>
<dbReference type="RefSeq" id="WP_174404901.1">
    <property type="nucleotide sequence ID" value="NZ_BLVO01000013.1"/>
</dbReference>
<name>A0A7J0BI34_9BACT</name>
<protein>
    <recommendedName>
        <fullName evidence="4">Phosphate transport regulator</fullName>
    </recommendedName>
</protein>
<sequence length="217" mass="24769">MSYGGILRKKIGIEHKVDAFLDLVSESGIIYKRGIDSYTSHNLDAFKGHLENMVETERQADVLRRSIEDLLYRRTLIPESRGDVLRLIEGMDSLLGHFKGSMFRFEIERPNMRETLVKDLLALVECVVEAVEAVTCSIRSFFKNILAVSDHLHKVSYWEAEADKISTRLQTAIFRTENLELCESLQLSAFVRHVDAIADQAEDMADSLAIYVLKRAF</sequence>
<comment type="caution">
    <text evidence="2">The sequence shown here is derived from an EMBL/GenBank/DDBJ whole genome shotgun (WGS) entry which is preliminary data.</text>
</comment>
<dbReference type="PANTHER" id="PTHR36536:SF3">
    <property type="entry name" value="UPF0111 PROTEIN HI_1603"/>
    <property type="match status" value="1"/>
</dbReference>
<keyword evidence="3" id="KW-1185">Reference proteome</keyword>
<dbReference type="AlphaFoldDB" id="A0A7J0BI34"/>
<dbReference type="EMBL" id="BLVO01000013">
    <property type="protein sequence ID" value="GFM33228.1"/>
    <property type="molecule type" value="Genomic_DNA"/>
</dbReference>
<dbReference type="InterPro" id="IPR038078">
    <property type="entry name" value="PhoU-like_sf"/>
</dbReference>
<proteinExistence type="inferred from homology"/>